<dbReference type="InterPro" id="IPR036390">
    <property type="entry name" value="WH_DNA-bd_sf"/>
</dbReference>
<comment type="caution">
    <text evidence="10">The sequence shown here is derived from an EMBL/GenBank/DDBJ whole genome shotgun (WGS) entry which is preliminary data.</text>
</comment>
<accession>A0A423WDE0</accession>
<proteinExistence type="inferred from homology"/>
<organism evidence="10 11">
    <name type="scientific">Cytospora leucostoma</name>
    <dbReference type="NCBI Taxonomy" id="1230097"/>
    <lineage>
        <taxon>Eukaryota</taxon>
        <taxon>Fungi</taxon>
        <taxon>Dikarya</taxon>
        <taxon>Ascomycota</taxon>
        <taxon>Pezizomycotina</taxon>
        <taxon>Sordariomycetes</taxon>
        <taxon>Sordariomycetidae</taxon>
        <taxon>Diaporthales</taxon>
        <taxon>Cytosporaceae</taxon>
        <taxon>Cytospora</taxon>
    </lineage>
</organism>
<evidence type="ECO:0000256" key="4">
    <source>
        <dbReference type="ARBA" id="ARBA00011098"/>
    </source>
</evidence>
<dbReference type="Pfam" id="PF01399">
    <property type="entry name" value="PCI"/>
    <property type="match status" value="1"/>
</dbReference>
<dbReference type="InParanoid" id="A0A423WDE0"/>
<evidence type="ECO:0000256" key="8">
    <source>
        <dbReference type="ARBA" id="ARBA00023242"/>
    </source>
</evidence>
<dbReference type="InterPro" id="IPR040134">
    <property type="entry name" value="PSMD12/CSN4"/>
</dbReference>
<evidence type="ECO:0000313" key="11">
    <source>
        <dbReference type="Proteomes" id="UP000285146"/>
    </source>
</evidence>
<dbReference type="PROSITE" id="PS50250">
    <property type="entry name" value="PCI"/>
    <property type="match status" value="1"/>
</dbReference>
<dbReference type="InterPro" id="IPR054559">
    <property type="entry name" value="PSMD12-CSN4-like_N"/>
</dbReference>
<dbReference type="Proteomes" id="UP000285146">
    <property type="component" value="Unassembled WGS sequence"/>
</dbReference>
<evidence type="ECO:0000256" key="5">
    <source>
        <dbReference type="ARBA" id="ARBA00014881"/>
    </source>
</evidence>
<name>A0A423WDE0_9PEZI</name>
<dbReference type="PANTHER" id="PTHR10855:SF2">
    <property type="entry name" value="COP9 SIGNALOSOME COMPLEX SUBUNIT 4"/>
    <property type="match status" value="1"/>
</dbReference>
<dbReference type="Gene3D" id="1.10.10.10">
    <property type="entry name" value="Winged helix-like DNA-binding domain superfamily/Winged helix DNA-binding domain"/>
    <property type="match status" value="1"/>
</dbReference>
<dbReference type="GO" id="GO:0005829">
    <property type="term" value="C:cytosol"/>
    <property type="evidence" value="ECO:0007669"/>
    <property type="project" value="TreeGrafter"/>
</dbReference>
<evidence type="ECO:0000256" key="2">
    <source>
        <dbReference type="ARBA" id="ARBA00004496"/>
    </source>
</evidence>
<dbReference type="SMART" id="SM00088">
    <property type="entry name" value="PINT"/>
    <property type="match status" value="1"/>
</dbReference>
<keyword evidence="6" id="KW-0963">Cytoplasm</keyword>
<comment type="subcellular location">
    <subcellularLocation>
        <location evidence="2">Cytoplasm</location>
    </subcellularLocation>
    <subcellularLocation>
        <location evidence="1">Nucleus</location>
    </subcellularLocation>
</comment>
<keyword evidence="7" id="KW-0736">Signalosome</keyword>
<dbReference type="FunFam" id="1.10.10.10:FF:000190">
    <property type="entry name" value="COP9 signalosome complex subunit 4"/>
    <property type="match status" value="1"/>
</dbReference>
<gene>
    <name evidence="10" type="ORF">VPNG_07622</name>
</gene>
<comment type="similarity">
    <text evidence="3">Belongs to the CSN4 family.</text>
</comment>
<keyword evidence="8" id="KW-0539">Nucleus</keyword>
<dbReference type="STRING" id="1230097.A0A423WDE0"/>
<dbReference type="EMBL" id="LKEB01000054">
    <property type="protein sequence ID" value="ROW01416.1"/>
    <property type="molecule type" value="Genomic_DNA"/>
</dbReference>
<reference evidence="10 11" key="1">
    <citation type="submission" date="2015-09" db="EMBL/GenBank/DDBJ databases">
        <title>Host preference determinants of Valsa canker pathogens revealed by comparative genomics.</title>
        <authorList>
            <person name="Yin Z."/>
            <person name="Huang L."/>
        </authorList>
    </citation>
    <scope>NUCLEOTIDE SEQUENCE [LARGE SCALE GENOMIC DNA]</scope>
    <source>
        <strain evidence="10 11">SXYLt</strain>
    </source>
</reference>
<evidence type="ECO:0000256" key="1">
    <source>
        <dbReference type="ARBA" id="ARBA00004123"/>
    </source>
</evidence>
<dbReference type="InterPro" id="IPR000717">
    <property type="entry name" value="PCI_dom"/>
</dbReference>
<keyword evidence="11" id="KW-1185">Reference proteome</keyword>
<dbReference type="AlphaFoldDB" id="A0A423WDE0"/>
<sequence>MASQQLPQEALVLQNALSQAQSASDFTTIADQIFAQSLGIVHTRALLTTLITTLRARQDHDLWVDVGTHILDILNSTPTASSSFLEQAAQIRELIADGHEANEDFAEAARVLAEIPLESSQRRVSDEDKARVWIRIVRDYLEVDDSTAAETYLNKLKNVIYNIQDATVQLHFRLSQARINDAKRQFLAASQSYHEISFSSAIAEEERLHTLAMAIKCAILAPAGPTRSRALGRLYKDERAAGLDEFGILEKMFLDRLIDPAEVDKFAQGLQPHQLATTADGSTVLARAMVEHNLLAASRLYTNIDLDALGGLLGLDGEKAEDTTAKMIEQGRLAGKIDQIDRCIWFEDPQSIRQWDDHVLGVAEEVEHVVGQLHKEQPSFVSENLVV</sequence>
<evidence type="ECO:0000256" key="6">
    <source>
        <dbReference type="ARBA" id="ARBA00022490"/>
    </source>
</evidence>
<dbReference type="Pfam" id="PF22241">
    <property type="entry name" value="PSMD12-CSN4_N"/>
    <property type="match status" value="1"/>
</dbReference>
<evidence type="ECO:0000256" key="3">
    <source>
        <dbReference type="ARBA" id="ARBA00010417"/>
    </source>
</evidence>
<dbReference type="InterPro" id="IPR036388">
    <property type="entry name" value="WH-like_DNA-bd_sf"/>
</dbReference>
<evidence type="ECO:0000259" key="9">
    <source>
        <dbReference type="PROSITE" id="PS50250"/>
    </source>
</evidence>
<dbReference type="GO" id="GO:0008180">
    <property type="term" value="C:COP9 signalosome"/>
    <property type="evidence" value="ECO:0007669"/>
    <property type="project" value="UniProtKB-KW"/>
</dbReference>
<dbReference type="PANTHER" id="PTHR10855">
    <property type="entry name" value="26S PROTEASOME NON-ATPASE REGULATORY SUBUNIT 12/COP9 SIGNALOSOME COMPLEX SUBUNIT 4"/>
    <property type="match status" value="1"/>
</dbReference>
<comment type="subunit">
    <text evidence="4">Component of the COP9 signalosome (CSN) complex.</text>
</comment>
<feature type="domain" description="PCI" evidence="9">
    <location>
        <begin position="182"/>
        <end position="351"/>
    </location>
</feature>
<evidence type="ECO:0000256" key="7">
    <source>
        <dbReference type="ARBA" id="ARBA00022790"/>
    </source>
</evidence>
<protein>
    <recommendedName>
        <fullName evidence="5">COP9 signalosome complex subunit 4</fullName>
    </recommendedName>
</protein>
<dbReference type="OrthoDB" id="295656at2759"/>
<evidence type="ECO:0000313" key="10">
    <source>
        <dbReference type="EMBL" id="ROW01416.1"/>
    </source>
</evidence>
<dbReference type="SUPFAM" id="SSF46785">
    <property type="entry name" value="Winged helix' DNA-binding domain"/>
    <property type="match status" value="1"/>
</dbReference>